<dbReference type="InterPro" id="IPR016461">
    <property type="entry name" value="COMT-like"/>
</dbReference>
<accession>A0AAE0TQB9</accession>
<dbReference type="InterPro" id="IPR036390">
    <property type="entry name" value="WH_DNA-bd_sf"/>
</dbReference>
<evidence type="ECO:0000313" key="5">
    <source>
        <dbReference type="EMBL" id="KAK3671767.1"/>
    </source>
</evidence>
<dbReference type="GO" id="GO:0032259">
    <property type="term" value="P:methylation"/>
    <property type="evidence" value="ECO:0007669"/>
    <property type="project" value="UniProtKB-KW"/>
</dbReference>
<keyword evidence="1" id="KW-0489">Methyltransferase</keyword>
<sequence>MSDTKQPTLKGLAADITKNAAIVSDFLDKTNNHFTFDTDSPPSFPKTASEDVTAARMQLIYAARQLQFLALGPTESLQWFALSGAPDTTTLQWLYHYDIPSAVPNQDSISYADLAKKLNLNQHKMTRILRHAMTNNIFLEPIPGHIAHSSLSKQLAEPGNLIRGPVGNLTQTVYPAVSRMVDAHEKYGTNDEKGVHAPFNVAYDTEKRALEYIANDPVRSVWFTESMKGGAAAGPSSTRYSVEAFDWQSLGNGVVVDVGGSAGHVSKAIAAAAPDLHFIVQDQPAMVGKGQAELEPELKERFTFRPHDFFTTQPYNEPAAFYLRLILHDWPDEDAALILRELAAKMGPETRLLINDAVVPEHGAMHPLQEKYVRNADMVMMSMFNGLEREKSDWEDVIKRADPSLHIVGITKPRGGSLSMIEIRKE</sequence>
<feature type="domain" description="O-methyltransferase C-terminal" evidence="4">
    <location>
        <begin position="197"/>
        <end position="401"/>
    </location>
</feature>
<organism evidence="5 6">
    <name type="scientific">Recurvomyces mirabilis</name>
    <dbReference type="NCBI Taxonomy" id="574656"/>
    <lineage>
        <taxon>Eukaryota</taxon>
        <taxon>Fungi</taxon>
        <taxon>Dikarya</taxon>
        <taxon>Ascomycota</taxon>
        <taxon>Pezizomycotina</taxon>
        <taxon>Dothideomycetes</taxon>
        <taxon>Dothideomycetidae</taxon>
        <taxon>Mycosphaerellales</taxon>
        <taxon>Teratosphaeriaceae</taxon>
        <taxon>Recurvomyces</taxon>
    </lineage>
</organism>
<evidence type="ECO:0000313" key="6">
    <source>
        <dbReference type="Proteomes" id="UP001274830"/>
    </source>
</evidence>
<dbReference type="SUPFAM" id="SSF53335">
    <property type="entry name" value="S-adenosyl-L-methionine-dependent methyltransferases"/>
    <property type="match status" value="1"/>
</dbReference>
<keyword evidence="6" id="KW-1185">Reference proteome</keyword>
<dbReference type="Gene3D" id="3.40.50.150">
    <property type="entry name" value="Vaccinia Virus protein VP39"/>
    <property type="match status" value="1"/>
</dbReference>
<dbReference type="GO" id="GO:0008171">
    <property type="term" value="F:O-methyltransferase activity"/>
    <property type="evidence" value="ECO:0007669"/>
    <property type="project" value="InterPro"/>
</dbReference>
<dbReference type="EMBL" id="JAUTXT010000039">
    <property type="protein sequence ID" value="KAK3671767.1"/>
    <property type="molecule type" value="Genomic_DNA"/>
</dbReference>
<keyword evidence="2" id="KW-0808">Transferase</keyword>
<reference evidence="5" key="1">
    <citation type="submission" date="2023-07" db="EMBL/GenBank/DDBJ databases">
        <title>Black Yeasts Isolated from many extreme environments.</title>
        <authorList>
            <person name="Coleine C."/>
            <person name="Stajich J.E."/>
            <person name="Selbmann L."/>
        </authorList>
    </citation>
    <scope>NUCLEOTIDE SEQUENCE</scope>
    <source>
        <strain evidence="5">CCFEE 5485</strain>
    </source>
</reference>
<dbReference type="Pfam" id="PF00891">
    <property type="entry name" value="Methyltransf_2"/>
    <property type="match status" value="1"/>
</dbReference>
<comment type="caution">
    <text evidence="5">The sequence shown here is derived from an EMBL/GenBank/DDBJ whole genome shotgun (WGS) entry which is preliminary data.</text>
</comment>
<evidence type="ECO:0000256" key="2">
    <source>
        <dbReference type="ARBA" id="ARBA00022679"/>
    </source>
</evidence>
<name>A0AAE0TQB9_9PEZI</name>
<keyword evidence="3" id="KW-0949">S-adenosyl-L-methionine</keyword>
<dbReference type="Gene3D" id="1.10.10.10">
    <property type="entry name" value="Winged helix-like DNA-binding domain superfamily/Winged helix DNA-binding domain"/>
    <property type="match status" value="1"/>
</dbReference>
<dbReference type="InterPro" id="IPR036388">
    <property type="entry name" value="WH-like_DNA-bd_sf"/>
</dbReference>
<dbReference type="PANTHER" id="PTHR43712:SF5">
    <property type="entry name" value="O-METHYLTRANSFERASE ASQN-RELATED"/>
    <property type="match status" value="1"/>
</dbReference>
<dbReference type="InterPro" id="IPR001077">
    <property type="entry name" value="COMT_C"/>
</dbReference>
<gene>
    <name evidence="5" type="ORF">LTR78_008312</name>
</gene>
<evidence type="ECO:0000256" key="1">
    <source>
        <dbReference type="ARBA" id="ARBA00022603"/>
    </source>
</evidence>
<dbReference type="SUPFAM" id="SSF46785">
    <property type="entry name" value="Winged helix' DNA-binding domain"/>
    <property type="match status" value="1"/>
</dbReference>
<evidence type="ECO:0000259" key="4">
    <source>
        <dbReference type="Pfam" id="PF00891"/>
    </source>
</evidence>
<dbReference type="PROSITE" id="PS51683">
    <property type="entry name" value="SAM_OMT_II"/>
    <property type="match status" value="1"/>
</dbReference>
<proteinExistence type="predicted"/>
<protein>
    <recommendedName>
        <fullName evidence="4">O-methyltransferase C-terminal domain-containing protein</fullName>
    </recommendedName>
</protein>
<evidence type="ECO:0000256" key="3">
    <source>
        <dbReference type="ARBA" id="ARBA00022691"/>
    </source>
</evidence>
<dbReference type="AlphaFoldDB" id="A0AAE0TQB9"/>
<dbReference type="Proteomes" id="UP001274830">
    <property type="component" value="Unassembled WGS sequence"/>
</dbReference>
<dbReference type="InterPro" id="IPR029063">
    <property type="entry name" value="SAM-dependent_MTases_sf"/>
</dbReference>
<dbReference type="PANTHER" id="PTHR43712">
    <property type="entry name" value="PUTATIVE (AFU_ORTHOLOGUE AFUA_4G14580)-RELATED"/>
    <property type="match status" value="1"/>
</dbReference>